<gene>
    <name evidence="1" type="ORF">ESZ50_02310</name>
</gene>
<comment type="caution">
    <text evidence="1">The sequence shown here is derived from an EMBL/GenBank/DDBJ whole genome shotgun (WGS) entry which is preliminary data.</text>
</comment>
<sequence>MGKSTYGDSQKRYDAAHAEVRKVQRLRSQAKRFLTEFADEDDIEIFKEIINERKNKIKS</sequence>
<keyword evidence="2" id="KW-1185">Reference proteome</keyword>
<dbReference type="RefSeq" id="WP_148621993.1">
    <property type="nucleotide sequence ID" value="NZ_SDGZ01000008.1"/>
</dbReference>
<name>A0A6C2C921_9LACO</name>
<evidence type="ECO:0000313" key="1">
    <source>
        <dbReference type="EMBL" id="TYC50521.1"/>
    </source>
</evidence>
<dbReference type="AlphaFoldDB" id="A0A6C2C921"/>
<evidence type="ECO:0000313" key="2">
    <source>
        <dbReference type="Proteomes" id="UP000371977"/>
    </source>
</evidence>
<accession>A0A6C2C921</accession>
<protein>
    <submittedName>
        <fullName evidence="1">Uncharacterized protein</fullName>
    </submittedName>
</protein>
<reference evidence="1 2" key="1">
    <citation type="submission" date="2019-01" db="EMBL/GenBank/DDBJ databases">
        <title>Weissella sp. nov., a novel lactic acid bacterium isolated from animal feces.</title>
        <authorList>
            <person name="Wang L.-T."/>
        </authorList>
    </citation>
    <scope>NUCLEOTIDE SEQUENCE [LARGE SCALE GENOMIC DNA]</scope>
    <source>
        <strain evidence="1 2">8H-2</strain>
    </source>
</reference>
<organism evidence="1 2">
    <name type="scientific">Weissella muntiaci</name>
    <dbReference type="NCBI Taxonomy" id="2508881"/>
    <lineage>
        <taxon>Bacteria</taxon>
        <taxon>Bacillati</taxon>
        <taxon>Bacillota</taxon>
        <taxon>Bacilli</taxon>
        <taxon>Lactobacillales</taxon>
        <taxon>Lactobacillaceae</taxon>
        <taxon>Weissella</taxon>
    </lineage>
</organism>
<dbReference type="Proteomes" id="UP000371977">
    <property type="component" value="Unassembled WGS sequence"/>
</dbReference>
<proteinExistence type="predicted"/>
<dbReference type="EMBL" id="SDGZ01000008">
    <property type="protein sequence ID" value="TYC50521.1"/>
    <property type="molecule type" value="Genomic_DNA"/>
</dbReference>